<evidence type="ECO:0000313" key="1">
    <source>
        <dbReference type="EMBL" id="KAF3423368.1"/>
    </source>
</evidence>
<evidence type="ECO:0000313" key="2">
    <source>
        <dbReference type="Proteomes" id="UP000655588"/>
    </source>
</evidence>
<organism evidence="1 2">
    <name type="scientific">Frieseomelitta varia</name>
    <dbReference type="NCBI Taxonomy" id="561572"/>
    <lineage>
        <taxon>Eukaryota</taxon>
        <taxon>Metazoa</taxon>
        <taxon>Ecdysozoa</taxon>
        <taxon>Arthropoda</taxon>
        <taxon>Hexapoda</taxon>
        <taxon>Insecta</taxon>
        <taxon>Pterygota</taxon>
        <taxon>Neoptera</taxon>
        <taxon>Endopterygota</taxon>
        <taxon>Hymenoptera</taxon>
        <taxon>Apocrita</taxon>
        <taxon>Aculeata</taxon>
        <taxon>Apoidea</taxon>
        <taxon>Anthophila</taxon>
        <taxon>Apidae</taxon>
        <taxon>Frieseomelitta</taxon>
    </lineage>
</organism>
<protein>
    <submittedName>
        <fullName evidence="1">Uncharacterized protein</fullName>
    </submittedName>
</protein>
<accession>A0A833RNU5</accession>
<feature type="non-terminal residue" evidence="1">
    <location>
        <position position="114"/>
    </location>
</feature>
<sequence>AIFSQLSLLRHLAAIIICDPFPKTSVFRESHPKIHKGLFQPFSDMLKLTFKEIFYLRLNKIFYYRPIIISFYNYKYYSFSLTNIHTVNPLRQSVRKRHYLTTCAGQPIADHNDI</sequence>
<comment type="caution">
    <text evidence="1">The sequence shown here is derived from an EMBL/GenBank/DDBJ whole genome shotgun (WGS) entry which is preliminary data.</text>
</comment>
<gene>
    <name evidence="1" type="ORF">E2986_13011</name>
</gene>
<dbReference type="Proteomes" id="UP000655588">
    <property type="component" value="Unassembled WGS sequence"/>
</dbReference>
<name>A0A833RNU5_9HYME</name>
<keyword evidence="2" id="KW-1185">Reference proteome</keyword>
<reference evidence="1" key="1">
    <citation type="submission" date="2019-11" db="EMBL/GenBank/DDBJ databases">
        <title>The nuclear and mitochondrial genomes of Frieseomelitta varia - a highly eusocial stingless bee (Meliponini) with a permanently sterile worker caste.</title>
        <authorList>
            <person name="Freitas F.C.P."/>
            <person name="Lourenco A.P."/>
            <person name="Nunes F.M.F."/>
            <person name="Paschoal A.R."/>
            <person name="Abreu F.C.P."/>
            <person name="Barbin F.O."/>
            <person name="Bataglia L."/>
            <person name="Cardoso-Junior C.A.M."/>
            <person name="Cervoni M.S."/>
            <person name="Silva S.R."/>
            <person name="Dalarmi F."/>
            <person name="Del Lama M.A."/>
            <person name="Depintor T.S."/>
            <person name="Ferreira K.M."/>
            <person name="Goria P.S."/>
            <person name="Jaskot M.C."/>
            <person name="Lago D.C."/>
            <person name="Luna-Lucena D."/>
            <person name="Moda L.M."/>
            <person name="Nascimento L."/>
            <person name="Pedrino M."/>
            <person name="Rabico F.O."/>
            <person name="Sanches F.C."/>
            <person name="Santos D.E."/>
            <person name="Santos C.G."/>
            <person name="Vieira J."/>
            <person name="Lopes T.F."/>
            <person name="Barchuk A.R."/>
            <person name="Hartfelder K."/>
            <person name="Simoes Z.L.P."/>
            <person name="Bitondi M.M.G."/>
            <person name="Pinheiro D.G."/>
        </authorList>
    </citation>
    <scope>NUCLEOTIDE SEQUENCE</scope>
    <source>
        <strain evidence="1">USP_RPSP 00005682</strain>
        <tissue evidence="1">Whole individual</tissue>
    </source>
</reference>
<dbReference type="EMBL" id="WNWW01000571">
    <property type="protein sequence ID" value="KAF3423368.1"/>
    <property type="molecule type" value="Genomic_DNA"/>
</dbReference>
<proteinExistence type="predicted"/>
<dbReference type="AlphaFoldDB" id="A0A833RNU5"/>